<dbReference type="Pfam" id="PF00348">
    <property type="entry name" value="polyprenyl_synt"/>
    <property type="match status" value="1"/>
</dbReference>
<keyword evidence="4" id="KW-1185">Reference proteome</keyword>
<dbReference type="Gene3D" id="1.10.600.10">
    <property type="entry name" value="Farnesyl Diphosphate Synthase"/>
    <property type="match status" value="1"/>
</dbReference>
<dbReference type="InterPro" id="IPR000092">
    <property type="entry name" value="Polyprenyl_synt"/>
</dbReference>
<reference evidence="3 4" key="1">
    <citation type="submission" date="2018-09" db="EMBL/GenBank/DDBJ databases">
        <title>YIM PH21274 draft genome.</title>
        <authorList>
            <person name="Miao C."/>
        </authorList>
    </citation>
    <scope>NUCLEOTIDE SEQUENCE [LARGE SCALE GENOMIC DNA]</scope>
    <source>
        <strain evidence="3 4">YIM PH 21724</strain>
    </source>
</reference>
<dbReference type="GO" id="GO:0004659">
    <property type="term" value="F:prenyltransferase activity"/>
    <property type="evidence" value="ECO:0007669"/>
    <property type="project" value="InterPro"/>
</dbReference>
<keyword evidence="2" id="KW-0808">Transferase</keyword>
<name>A0A3A4KLD4_9NOCA</name>
<sequence length="342" mass="36185">MTAVVSVSPTQPPTEILARTRKLVEPMLREAIAALPDPLRRMAGYHFGWWDVRGNPAPGESGKMLRPALTVSACLACGGVPEDAVPAAVAVELIHNFTLIHDDVMDGDTLRHARPTVWTIWGIPDAVLLGDALHAVAAELLVRAMPHGVGAQALQRLESAVIELCRGQHEDCHGQSGSGATIADCERMEMGKTGALMGCACALGALAAGAAPATVAALDRCGRELGLAFQFTDDLIGIWGDPLVSGKPTSDLARRKRSMPVVAALCSQTAQAAELARIYGGRDPMSPTDIARAAELIEEAGGRNWTQRQADRHIQAALCELPDARTAADLIALACLVTHRNR</sequence>
<gene>
    <name evidence="3" type="ORF">D5S18_14510</name>
</gene>
<dbReference type="InterPro" id="IPR008949">
    <property type="entry name" value="Isoprenoid_synthase_dom_sf"/>
</dbReference>
<accession>A0A3A4KLD4</accession>
<dbReference type="CDD" id="cd00685">
    <property type="entry name" value="Trans_IPPS_HT"/>
    <property type="match status" value="1"/>
</dbReference>
<evidence type="ECO:0000256" key="2">
    <source>
        <dbReference type="RuleBase" id="RU004466"/>
    </source>
</evidence>
<dbReference type="RefSeq" id="WP_120041203.1">
    <property type="nucleotide sequence ID" value="NZ_QZFU01000018.1"/>
</dbReference>
<comment type="caution">
    <text evidence="3">The sequence shown here is derived from an EMBL/GenBank/DDBJ whole genome shotgun (WGS) entry which is preliminary data.</text>
</comment>
<dbReference type="Proteomes" id="UP000266677">
    <property type="component" value="Unassembled WGS sequence"/>
</dbReference>
<dbReference type="PANTHER" id="PTHR12001:SF86">
    <property type="entry name" value="GERANYLGERANYL DIPHOSPHATE SYNTHASE"/>
    <property type="match status" value="1"/>
</dbReference>
<dbReference type="EMBL" id="QZFU01000018">
    <property type="protein sequence ID" value="RJO75631.1"/>
    <property type="molecule type" value="Genomic_DNA"/>
</dbReference>
<proteinExistence type="inferred from homology"/>
<evidence type="ECO:0000256" key="1">
    <source>
        <dbReference type="ARBA" id="ARBA00005128"/>
    </source>
</evidence>
<dbReference type="OrthoDB" id="4497239at2"/>
<dbReference type="SUPFAM" id="SSF48576">
    <property type="entry name" value="Terpenoid synthases"/>
    <property type="match status" value="1"/>
</dbReference>
<dbReference type="AlphaFoldDB" id="A0A3A4KLD4"/>
<comment type="pathway">
    <text evidence="1">Isoprenoid biosynthesis.</text>
</comment>
<comment type="similarity">
    <text evidence="2">Belongs to the FPP/GGPP synthase family.</text>
</comment>
<dbReference type="PANTHER" id="PTHR12001">
    <property type="entry name" value="GERANYLGERANYL PYROPHOSPHATE SYNTHASE"/>
    <property type="match status" value="1"/>
</dbReference>
<organism evidence="3 4">
    <name type="scientific">Nocardia panacis</name>
    <dbReference type="NCBI Taxonomy" id="2340916"/>
    <lineage>
        <taxon>Bacteria</taxon>
        <taxon>Bacillati</taxon>
        <taxon>Actinomycetota</taxon>
        <taxon>Actinomycetes</taxon>
        <taxon>Mycobacteriales</taxon>
        <taxon>Nocardiaceae</taxon>
        <taxon>Nocardia</taxon>
    </lineage>
</organism>
<evidence type="ECO:0000313" key="4">
    <source>
        <dbReference type="Proteomes" id="UP000266677"/>
    </source>
</evidence>
<dbReference type="GO" id="GO:0008299">
    <property type="term" value="P:isoprenoid biosynthetic process"/>
    <property type="evidence" value="ECO:0007669"/>
    <property type="project" value="InterPro"/>
</dbReference>
<protein>
    <submittedName>
        <fullName evidence="3">Polyprenyl synthetase family protein</fullName>
    </submittedName>
</protein>
<dbReference type="SFLD" id="SFLDS00005">
    <property type="entry name" value="Isoprenoid_Synthase_Type_I"/>
    <property type="match status" value="1"/>
</dbReference>
<evidence type="ECO:0000313" key="3">
    <source>
        <dbReference type="EMBL" id="RJO75631.1"/>
    </source>
</evidence>